<keyword evidence="2" id="KW-0472">Membrane</keyword>
<comment type="caution">
    <text evidence="3">The sequence shown here is derived from an EMBL/GenBank/DDBJ whole genome shotgun (WGS) entry which is preliminary data.</text>
</comment>
<dbReference type="Proteomes" id="UP000263268">
    <property type="component" value="Unassembled WGS sequence"/>
</dbReference>
<protein>
    <submittedName>
        <fullName evidence="3">Uncharacterized protein</fullName>
    </submittedName>
</protein>
<feature type="coiled-coil region" evidence="1">
    <location>
        <begin position="40"/>
        <end position="82"/>
    </location>
</feature>
<dbReference type="RefSeq" id="WP_417856450.1">
    <property type="nucleotide sequence ID" value="NZ_JBLWVC010000024.1"/>
</dbReference>
<organism evidence="3 4">
    <name type="scientific">Xanthomarina gelatinilytica</name>
    <dbReference type="NCBI Taxonomy" id="1137281"/>
    <lineage>
        <taxon>Bacteria</taxon>
        <taxon>Pseudomonadati</taxon>
        <taxon>Bacteroidota</taxon>
        <taxon>Flavobacteriia</taxon>
        <taxon>Flavobacteriales</taxon>
        <taxon>Flavobacteriaceae</taxon>
        <taxon>Xanthomarina</taxon>
    </lineage>
</organism>
<keyword evidence="1" id="KW-0175">Coiled coil</keyword>
<evidence type="ECO:0000313" key="3">
    <source>
        <dbReference type="EMBL" id="HCY80334.1"/>
    </source>
</evidence>
<sequence length="88" mass="11053">MMNGFVILLILAGMFLFFYWYSYRTVALEDKKREAIWKRKHEMEEAFNKRMKERAELRRQKFEKFMNRSREIQQELMRLQNSKRIQPN</sequence>
<reference evidence="3 4" key="1">
    <citation type="journal article" date="2018" name="Nat. Biotechnol.">
        <title>A standardized bacterial taxonomy based on genome phylogeny substantially revises the tree of life.</title>
        <authorList>
            <person name="Parks D.H."/>
            <person name="Chuvochina M."/>
            <person name="Waite D.W."/>
            <person name="Rinke C."/>
            <person name="Skarshewski A."/>
            <person name="Chaumeil P.A."/>
            <person name="Hugenholtz P."/>
        </authorList>
    </citation>
    <scope>NUCLEOTIDE SEQUENCE [LARGE SCALE GENOMIC DNA]</scope>
    <source>
        <strain evidence="3">UBA10227</strain>
    </source>
</reference>
<evidence type="ECO:0000256" key="2">
    <source>
        <dbReference type="SAM" id="Phobius"/>
    </source>
</evidence>
<evidence type="ECO:0000256" key="1">
    <source>
        <dbReference type="SAM" id="Coils"/>
    </source>
</evidence>
<dbReference type="AlphaFoldDB" id="A0A3D6BN48"/>
<name>A0A3D6BN48_9FLAO</name>
<keyword evidence="2" id="KW-1133">Transmembrane helix</keyword>
<evidence type="ECO:0000313" key="4">
    <source>
        <dbReference type="Proteomes" id="UP000263268"/>
    </source>
</evidence>
<keyword evidence="2" id="KW-0812">Transmembrane</keyword>
<dbReference type="EMBL" id="DPRK01000020">
    <property type="protein sequence ID" value="HCY80334.1"/>
    <property type="molecule type" value="Genomic_DNA"/>
</dbReference>
<gene>
    <name evidence="3" type="ORF">DHV22_01355</name>
</gene>
<accession>A0A3D6BN48</accession>
<proteinExistence type="predicted"/>
<feature type="transmembrane region" description="Helical" evidence="2">
    <location>
        <begin position="6"/>
        <end position="23"/>
    </location>
</feature>